<comment type="catalytic activity">
    <reaction evidence="1">
        <text>Thiol-dependent hydrolysis of ester, thioester, amide, peptide and isopeptide bonds formed by the C-terminal Gly of ubiquitin (a 76-residue protein attached to proteins as an intracellular targeting signal).</text>
        <dbReference type="EC" id="3.4.19.12"/>
    </reaction>
</comment>
<dbReference type="InterPro" id="IPR050185">
    <property type="entry name" value="Ub_carboxyl-term_hydrolase"/>
</dbReference>
<dbReference type="InterPro" id="IPR001394">
    <property type="entry name" value="Peptidase_C19_UCH"/>
</dbReference>
<evidence type="ECO:0000256" key="3">
    <source>
        <dbReference type="ARBA" id="ARBA00022801"/>
    </source>
</evidence>
<reference evidence="5" key="1">
    <citation type="submission" date="2025-08" db="UniProtKB">
        <authorList>
            <consortium name="Ensembl"/>
        </authorList>
    </citation>
    <scope>IDENTIFICATION</scope>
</reference>
<feature type="domain" description="USP" evidence="4">
    <location>
        <begin position="1"/>
        <end position="72"/>
    </location>
</feature>
<dbReference type="GO" id="GO:0016579">
    <property type="term" value="P:protein deubiquitination"/>
    <property type="evidence" value="ECO:0007669"/>
    <property type="project" value="InterPro"/>
</dbReference>
<keyword evidence="3" id="KW-0378">Hydrolase</keyword>
<reference evidence="5" key="2">
    <citation type="submission" date="2025-09" db="UniProtKB">
        <authorList>
            <consortium name="Ensembl"/>
        </authorList>
    </citation>
    <scope>IDENTIFICATION</scope>
</reference>
<dbReference type="SUPFAM" id="SSF54001">
    <property type="entry name" value="Cysteine proteinases"/>
    <property type="match status" value="1"/>
</dbReference>
<dbReference type="PROSITE" id="PS00973">
    <property type="entry name" value="USP_2"/>
    <property type="match status" value="1"/>
</dbReference>
<dbReference type="PROSITE" id="PS50235">
    <property type="entry name" value="USP_3"/>
    <property type="match status" value="1"/>
</dbReference>
<dbReference type="GeneTree" id="ENSGT00940000155797"/>
<organism evidence="5">
    <name type="scientific">Petromyzon marinus</name>
    <name type="common">Sea lamprey</name>
    <dbReference type="NCBI Taxonomy" id="7757"/>
    <lineage>
        <taxon>Eukaryota</taxon>
        <taxon>Metazoa</taxon>
        <taxon>Chordata</taxon>
        <taxon>Craniata</taxon>
        <taxon>Vertebrata</taxon>
        <taxon>Cyclostomata</taxon>
        <taxon>Hyperoartia</taxon>
        <taxon>Petromyzontiformes</taxon>
        <taxon>Petromyzontidae</taxon>
        <taxon>Petromyzon</taxon>
    </lineage>
</organism>
<sequence>ETETSEDSDETKPIYDLYAISCHSGIMGGGHYVTYARNPNTKWYCYNDSSCKEVHEDEIDTDSAYLLFYERRGLDGRAFLPTLHGRCPVDTSSLDEDFESDYRKYCVIQ</sequence>
<accession>S4S029</accession>
<dbReference type="EC" id="3.4.19.12" evidence="2"/>
<protein>
    <recommendedName>
        <fullName evidence="2">ubiquitinyl hydrolase 1</fullName>
        <ecNumber evidence="2">3.4.19.12</ecNumber>
    </recommendedName>
</protein>
<dbReference type="GO" id="GO:0005794">
    <property type="term" value="C:Golgi apparatus"/>
    <property type="evidence" value="ECO:0007669"/>
    <property type="project" value="TreeGrafter"/>
</dbReference>
<dbReference type="STRING" id="7757.ENSPMAP00000010820"/>
<dbReference type="GO" id="GO:0004843">
    <property type="term" value="F:cysteine-type deubiquitinase activity"/>
    <property type="evidence" value="ECO:0007669"/>
    <property type="project" value="UniProtKB-EC"/>
</dbReference>
<dbReference type="Pfam" id="PF00443">
    <property type="entry name" value="UCH"/>
    <property type="match status" value="1"/>
</dbReference>
<dbReference type="InterPro" id="IPR028889">
    <property type="entry name" value="USP"/>
</dbReference>
<dbReference type="AlphaFoldDB" id="S4S029"/>
<dbReference type="OMA" id="CKEVHED"/>
<dbReference type="PANTHER" id="PTHR21646">
    <property type="entry name" value="UBIQUITIN CARBOXYL-TERMINAL HYDROLASE"/>
    <property type="match status" value="1"/>
</dbReference>
<name>S4S029_PETMA</name>
<evidence type="ECO:0000313" key="5">
    <source>
        <dbReference type="Ensembl" id="ENSPMAP00000010820.1"/>
    </source>
</evidence>
<dbReference type="InterPro" id="IPR038765">
    <property type="entry name" value="Papain-like_cys_pep_sf"/>
</dbReference>
<proteinExistence type="predicted"/>
<dbReference type="HOGENOM" id="CLU_2190025_0_0_1"/>
<dbReference type="PANTHER" id="PTHR21646:SF76">
    <property type="entry name" value="UBIQUITIN CARBOXYL-TERMINAL HYDROLASE 32"/>
    <property type="match status" value="1"/>
</dbReference>
<dbReference type="Gene3D" id="3.90.70.10">
    <property type="entry name" value="Cysteine proteinases"/>
    <property type="match status" value="1"/>
</dbReference>
<dbReference type="InterPro" id="IPR018200">
    <property type="entry name" value="USP_CS"/>
</dbReference>
<evidence type="ECO:0000259" key="4">
    <source>
        <dbReference type="PROSITE" id="PS50235"/>
    </source>
</evidence>
<evidence type="ECO:0000256" key="1">
    <source>
        <dbReference type="ARBA" id="ARBA00000707"/>
    </source>
</evidence>
<evidence type="ECO:0000256" key="2">
    <source>
        <dbReference type="ARBA" id="ARBA00012759"/>
    </source>
</evidence>
<dbReference type="Ensembl" id="ENSPMAT00000010866.1">
    <property type="protein sequence ID" value="ENSPMAP00000010820.1"/>
    <property type="gene ID" value="ENSPMAG00000009846.1"/>
</dbReference>